<reference evidence="2 3" key="1">
    <citation type="journal article" date="2021" name="Int. J. Syst. Evol. Microbiol.">
        <title>Reticulibacter mediterranei gen. nov., sp. nov., within the new family Reticulibacteraceae fam. nov., and Ktedonospora formicarum gen. nov., sp. nov., Ktedonobacter robiniae sp. nov., Dictyobacter formicarum sp. nov. and Dictyobacter arantiisoli sp. nov., belonging to the class Ktedonobacteria.</title>
        <authorList>
            <person name="Yabe S."/>
            <person name="Zheng Y."/>
            <person name="Wang C.M."/>
            <person name="Sakai Y."/>
            <person name="Abe K."/>
            <person name="Yokota A."/>
            <person name="Donadio S."/>
            <person name="Cavaletti L."/>
            <person name="Monciardini P."/>
        </authorList>
    </citation>
    <scope>NUCLEOTIDE SEQUENCE [LARGE SCALE GENOMIC DNA]</scope>
    <source>
        <strain evidence="2 3">SOSP1-9</strain>
    </source>
</reference>
<accession>A0ABQ3VQC8</accession>
<keyword evidence="3" id="KW-1185">Reference proteome</keyword>
<dbReference type="Proteomes" id="UP000635565">
    <property type="component" value="Unassembled WGS sequence"/>
</dbReference>
<feature type="region of interest" description="Disordered" evidence="1">
    <location>
        <begin position="59"/>
        <end position="89"/>
    </location>
</feature>
<dbReference type="RefSeq" id="WP_201365333.1">
    <property type="nucleotide sequence ID" value="NZ_BNJJ01000019.1"/>
</dbReference>
<comment type="caution">
    <text evidence="2">The sequence shown here is derived from an EMBL/GenBank/DDBJ whole genome shotgun (WGS) entry which is preliminary data.</text>
</comment>
<proteinExistence type="predicted"/>
<dbReference type="EMBL" id="BNJJ01000019">
    <property type="protein sequence ID" value="GHO87803.1"/>
    <property type="molecule type" value="Genomic_DNA"/>
</dbReference>
<gene>
    <name evidence="2" type="ORF">KSZ_58090</name>
</gene>
<evidence type="ECO:0000313" key="3">
    <source>
        <dbReference type="Proteomes" id="UP000635565"/>
    </source>
</evidence>
<evidence type="ECO:0000256" key="1">
    <source>
        <dbReference type="SAM" id="MobiDB-lite"/>
    </source>
</evidence>
<evidence type="ECO:0000313" key="2">
    <source>
        <dbReference type="EMBL" id="GHO87803.1"/>
    </source>
</evidence>
<protein>
    <submittedName>
        <fullName evidence="2">Uncharacterized protein</fullName>
    </submittedName>
</protein>
<sequence>MILHVGERVFWGAPEVIYLEGIIASLQPAKQLAIVHIDRATPHSAHLIDTDVPFAANGLVPLKGESPPGTTDKRSAERLPPPQLSDDEKVRRTAATAIHQIYGYNLPPDKEGALIEQVKQELEQDPARRAQIIASMDAILKREW</sequence>
<name>A0ABQ3VQC8_9CHLR</name>
<organism evidence="2 3">
    <name type="scientific">Dictyobacter formicarum</name>
    <dbReference type="NCBI Taxonomy" id="2778368"/>
    <lineage>
        <taxon>Bacteria</taxon>
        <taxon>Bacillati</taxon>
        <taxon>Chloroflexota</taxon>
        <taxon>Ktedonobacteria</taxon>
        <taxon>Ktedonobacterales</taxon>
        <taxon>Dictyobacteraceae</taxon>
        <taxon>Dictyobacter</taxon>
    </lineage>
</organism>